<dbReference type="PANTHER" id="PTHR42916:SF1">
    <property type="entry name" value="PROTEIN PHYLLO, CHLOROPLASTIC"/>
    <property type="match status" value="1"/>
</dbReference>
<dbReference type="GO" id="GO:0016829">
    <property type="term" value="F:lyase activity"/>
    <property type="evidence" value="ECO:0007669"/>
    <property type="project" value="UniProtKB-KW"/>
</dbReference>
<dbReference type="Pfam" id="PF00561">
    <property type="entry name" value="Abhydrolase_1"/>
    <property type="match status" value="1"/>
</dbReference>
<dbReference type="Gene3D" id="3.40.50.1820">
    <property type="entry name" value="alpha/beta hydrolase"/>
    <property type="match status" value="1"/>
</dbReference>
<name>A0A6J5ZTH5_9ZZZZ</name>
<sequence length="240" mass="25876">MVPVMDTALMVHGFAGTSGTWLPVTRLLEPKRYRAVIPDLRGHGQNSAVRPISFELCVDDLLAAAPPRFTIAGYSLGGRLALQAALKAPERIERLILISTTAGLEDPALRAQRLESDLLLAERLKRLAIGSFADQWLDGDLFRVDRPEVNLAARGEILKNRPGDLAAALSALSVGRMEPMWSRLGELAMPVDVVAGERDERYVEIAEQLAGSIGDAVLHVVPAGTHALPRSDPQALAAIL</sequence>
<evidence type="ECO:0000313" key="3">
    <source>
        <dbReference type="EMBL" id="CAB4344519.1"/>
    </source>
</evidence>
<feature type="domain" description="AB hydrolase-1" evidence="2">
    <location>
        <begin position="9"/>
        <end position="224"/>
    </location>
</feature>
<organism evidence="3">
    <name type="scientific">freshwater metagenome</name>
    <dbReference type="NCBI Taxonomy" id="449393"/>
    <lineage>
        <taxon>unclassified sequences</taxon>
        <taxon>metagenomes</taxon>
        <taxon>ecological metagenomes</taxon>
    </lineage>
</organism>
<dbReference type="AlphaFoldDB" id="A0A6J5ZTH5"/>
<dbReference type="EMBL" id="CAESAN010000071">
    <property type="protein sequence ID" value="CAB4344519.1"/>
    <property type="molecule type" value="Genomic_DNA"/>
</dbReference>
<accession>A0A6J5ZTH5</accession>
<proteinExistence type="predicted"/>
<dbReference type="PANTHER" id="PTHR42916">
    <property type="entry name" value="2-SUCCINYL-5-ENOLPYRUVYL-6-HYDROXY-3-CYCLOHEXENE-1-CARBOXYLATE SYNTHASE"/>
    <property type="match status" value="1"/>
</dbReference>
<keyword evidence="1" id="KW-0456">Lyase</keyword>
<evidence type="ECO:0000256" key="1">
    <source>
        <dbReference type="ARBA" id="ARBA00023239"/>
    </source>
</evidence>
<protein>
    <submittedName>
        <fullName evidence="3">Unannotated protein</fullName>
    </submittedName>
</protein>
<gene>
    <name evidence="3" type="ORF">UFOPK3547_00945</name>
</gene>
<evidence type="ECO:0000259" key="2">
    <source>
        <dbReference type="Pfam" id="PF00561"/>
    </source>
</evidence>
<reference evidence="3" key="1">
    <citation type="submission" date="2020-05" db="EMBL/GenBank/DDBJ databases">
        <authorList>
            <person name="Chiriac C."/>
            <person name="Salcher M."/>
            <person name="Ghai R."/>
            <person name="Kavagutti S V."/>
        </authorList>
    </citation>
    <scope>NUCLEOTIDE SEQUENCE</scope>
</reference>
<dbReference type="InterPro" id="IPR000073">
    <property type="entry name" value="AB_hydrolase_1"/>
</dbReference>
<dbReference type="SUPFAM" id="SSF53474">
    <property type="entry name" value="alpha/beta-Hydrolases"/>
    <property type="match status" value="1"/>
</dbReference>
<dbReference type="InterPro" id="IPR029058">
    <property type="entry name" value="AB_hydrolase_fold"/>
</dbReference>